<dbReference type="Proteomes" id="UP001165960">
    <property type="component" value="Unassembled WGS sequence"/>
</dbReference>
<accession>A0ACC2SZ98</accession>
<name>A0ACC2SZ98_9FUNG</name>
<proteinExistence type="predicted"/>
<evidence type="ECO:0000313" key="2">
    <source>
        <dbReference type="Proteomes" id="UP001165960"/>
    </source>
</evidence>
<gene>
    <name evidence="1" type="ORF">DSO57_1037448</name>
</gene>
<dbReference type="EMBL" id="QTSX02003952">
    <property type="protein sequence ID" value="KAJ9067602.1"/>
    <property type="molecule type" value="Genomic_DNA"/>
</dbReference>
<organism evidence="1 2">
    <name type="scientific">Entomophthora muscae</name>
    <dbReference type="NCBI Taxonomy" id="34485"/>
    <lineage>
        <taxon>Eukaryota</taxon>
        <taxon>Fungi</taxon>
        <taxon>Fungi incertae sedis</taxon>
        <taxon>Zoopagomycota</taxon>
        <taxon>Entomophthoromycotina</taxon>
        <taxon>Entomophthoromycetes</taxon>
        <taxon>Entomophthorales</taxon>
        <taxon>Entomophthoraceae</taxon>
        <taxon>Entomophthora</taxon>
    </lineage>
</organism>
<keyword evidence="2" id="KW-1185">Reference proteome</keyword>
<comment type="caution">
    <text evidence="1">The sequence shown here is derived from an EMBL/GenBank/DDBJ whole genome shotgun (WGS) entry which is preliminary data.</text>
</comment>
<protein>
    <submittedName>
        <fullName evidence="1">Uncharacterized protein</fullName>
    </submittedName>
</protein>
<reference evidence="1" key="1">
    <citation type="submission" date="2022-04" db="EMBL/GenBank/DDBJ databases">
        <title>Genome of the entomopathogenic fungus Entomophthora muscae.</title>
        <authorList>
            <person name="Elya C."/>
            <person name="Lovett B.R."/>
            <person name="Lee E."/>
            <person name="Macias A.M."/>
            <person name="Hajek A.E."/>
            <person name="De Bivort B.L."/>
            <person name="Kasson M.T."/>
            <person name="De Fine Licht H.H."/>
            <person name="Stajich J.E."/>
        </authorList>
    </citation>
    <scope>NUCLEOTIDE SEQUENCE</scope>
    <source>
        <strain evidence="1">Berkeley</strain>
    </source>
</reference>
<evidence type="ECO:0000313" key="1">
    <source>
        <dbReference type="EMBL" id="KAJ9067602.1"/>
    </source>
</evidence>
<sequence length="209" mass="22790">MHPLATKECCEYGPMSFRLVALKTNSIATPKERPLRKIIVWSDSPPAPAGKDLPPECFVHSHFVLCLHSPPPRLEISPGPQGKRNLPSLSSNQDLYNQPKVRFPVCVCAAPQNNRRPADLPQPDPQVLELTAQVAGAASGACHPIKRLMATSASPVGVIDEDGCFPGLPGNPHIQRARELIALANKVDHLKQDHSSLDRDVQEMSELID</sequence>